<dbReference type="Gene3D" id="3.40.640.10">
    <property type="entry name" value="Type I PLP-dependent aspartate aminotransferase-like (Major domain)"/>
    <property type="match status" value="1"/>
</dbReference>
<evidence type="ECO:0000259" key="6">
    <source>
        <dbReference type="PROSITE" id="PS50949"/>
    </source>
</evidence>
<dbReference type="SUPFAM" id="SSF46785">
    <property type="entry name" value="Winged helix' DNA-binding domain"/>
    <property type="match status" value="1"/>
</dbReference>
<dbReference type="GO" id="GO:0003700">
    <property type="term" value="F:DNA-binding transcription factor activity"/>
    <property type="evidence" value="ECO:0007669"/>
    <property type="project" value="InterPro"/>
</dbReference>
<proteinExistence type="inferred from homology"/>
<dbReference type="Pfam" id="PF00155">
    <property type="entry name" value="Aminotran_1_2"/>
    <property type="match status" value="1"/>
</dbReference>
<sequence>MFPKDAKVVSRRTSATDTSPLTSICSRLITITGTAPSTSERFRREPVTSMVSSMEDSASAAASAWAKAEGASANPAATSSARLMERDKRSCCICKTPRQKASRPVQGCLQVVNACMGAARSNPMLVPWSDDVRRLRGSRRCATPAHDAVRLVHAMDRSPDPDHIGPGGGAGIGLVARYFQGLKSTRRSPMDLFLDGNGSLYRQLVRALKTSMATGRLPKGTRLPASRDLAVSLGLSRATVVAAYEQLRTEGLITGRVGAGSFVSAPSTATLPVRPTLPRTTVDPQSAFSRRARQVHDHGNIPGKRRPGAVLDFQYGFATVNPSLARQWAREITRAAHDLPLNYPPSQGMPALRQAIATHIGRTRGVVCEADDVLVVGGVQQAMALVSRVLLDPGDAVVMEEPAYFGARRVLQMHGANLRCVPVDQDGLCVNRLPAETAKLVCVTPSHQFPTGAVMSLPRRQALIDYAERHQSWICEDDYDGEFRQEEGALLSLQSLDRSGRVVYVGSFSKTLFPAARLGYVVMPRALRDDFIAAKWATDAGCPPMEQLALASFIAQGGYDRHLRQITRRLSERRKLLQDTLAAELGDQVEVLRARTGMHLMVWLRGLDLSQGEALVTQGLRAGLGLHTVAPCYVDPPDRAGFLLGFGTLSPRELVDATRRFAMLVRSSPAGTGRRRGGLVLAHSA</sequence>
<dbReference type="GO" id="GO:0008483">
    <property type="term" value="F:transaminase activity"/>
    <property type="evidence" value="ECO:0007669"/>
    <property type="project" value="UniProtKB-KW"/>
</dbReference>
<dbReference type="InterPro" id="IPR004839">
    <property type="entry name" value="Aminotransferase_I/II_large"/>
</dbReference>
<keyword evidence="2" id="KW-0663">Pyridoxal phosphate</keyword>
<protein>
    <submittedName>
        <fullName evidence="7">PLP-dependent aminotransferase family protein</fullName>
    </submittedName>
</protein>
<dbReference type="InterPro" id="IPR015421">
    <property type="entry name" value="PyrdxlP-dep_Trfase_major"/>
</dbReference>
<dbReference type="EMBL" id="SMDR01000001">
    <property type="protein sequence ID" value="TNJ34650.1"/>
    <property type="molecule type" value="Genomic_DNA"/>
</dbReference>
<dbReference type="PANTHER" id="PTHR46577:SF1">
    <property type="entry name" value="HTH-TYPE TRANSCRIPTIONAL REGULATORY PROTEIN GABR"/>
    <property type="match status" value="1"/>
</dbReference>
<keyword evidence="4" id="KW-0238">DNA-binding</keyword>
<dbReference type="InterPro" id="IPR015424">
    <property type="entry name" value="PyrdxlP-dep_Trfase"/>
</dbReference>
<dbReference type="CDD" id="cd00609">
    <property type="entry name" value="AAT_like"/>
    <property type="match status" value="1"/>
</dbReference>
<reference evidence="7 8" key="1">
    <citation type="submission" date="2019-03" db="EMBL/GenBank/DDBJ databases">
        <title>Arenimonas daejeonensis sp. nov., isolated from compost.</title>
        <authorList>
            <person name="Jeon C.O."/>
        </authorList>
    </citation>
    <scope>NUCLEOTIDE SEQUENCE [LARGE SCALE GENOMIC DNA]</scope>
    <source>
        <strain evidence="7 8">R29</strain>
    </source>
</reference>
<evidence type="ECO:0000313" key="7">
    <source>
        <dbReference type="EMBL" id="TNJ34650.1"/>
    </source>
</evidence>
<keyword evidence="7" id="KW-0808">Transferase</keyword>
<dbReference type="OrthoDB" id="9808770at2"/>
<dbReference type="AlphaFoldDB" id="A0A5C4RU02"/>
<name>A0A5C4RU02_9GAMM</name>
<dbReference type="PRINTS" id="PR00035">
    <property type="entry name" value="HTHGNTR"/>
</dbReference>
<dbReference type="InterPro" id="IPR000524">
    <property type="entry name" value="Tscrpt_reg_HTH_GntR"/>
</dbReference>
<feature type="domain" description="HTH gntR-type" evidence="6">
    <location>
        <begin position="198"/>
        <end position="266"/>
    </location>
</feature>
<evidence type="ECO:0000256" key="2">
    <source>
        <dbReference type="ARBA" id="ARBA00022898"/>
    </source>
</evidence>
<dbReference type="InterPro" id="IPR051446">
    <property type="entry name" value="HTH_trans_reg/aminotransferase"/>
</dbReference>
<dbReference type="Pfam" id="PF00392">
    <property type="entry name" value="GntR"/>
    <property type="match status" value="1"/>
</dbReference>
<comment type="similarity">
    <text evidence="1">In the C-terminal section; belongs to the class-I pyridoxal-phosphate-dependent aminotransferase family.</text>
</comment>
<accession>A0A5C4RU02</accession>
<dbReference type="Gene3D" id="1.10.10.10">
    <property type="entry name" value="Winged helix-like DNA-binding domain superfamily/Winged helix DNA-binding domain"/>
    <property type="match status" value="1"/>
</dbReference>
<dbReference type="GO" id="GO:0030170">
    <property type="term" value="F:pyridoxal phosphate binding"/>
    <property type="evidence" value="ECO:0007669"/>
    <property type="project" value="InterPro"/>
</dbReference>
<dbReference type="GO" id="GO:0003677">
    <property type="term" value="F:DNA binding"/>
    <property type="evidence" value="ECO:0007669"/>
    <property type="project" value="UniProtKB-KW"/>
</dbReference>
<evidence type="ECO:0000256" key="3">
    <source>
        <dbReference type="ARBA" id="ARBA00023015"/>
    </source>
</evidence>
<dbReference type="PANTHER" id="PTHR46577">
    <property type="entry name" value="HTH-TYPE TRANSCRIPTIONAL REGULATORY PROTEIN GABR"/>
    <property type="match status" value="1"/>
</dbReference>
<dbReference type="PROSITE" id="PS50949">
    <property type="entry name" value="HTH_GNTR"/>
    <property type="match status" value="1"/>
</dbReference>
<keyword evidence="7" id="KW-0032">Aminotransferase</keyword>
<evidence type="ECO:0000256" key="5">
    <source>
        <dbReference type="ARBA" id="ARBA00023163"/>
    </source>
</evidence>
<evidence type="ECO:0000256" key="4">
    <source>
        <dbReference type="ARBA" id="ARBA00023125"/>
    </source>
</evidence>
<dbReference type="CDD" id="cd07377">
    <property type="entry name" value="WHTH_GntR"/>
    <property type="match status" value="1"/>
</dbReference>
<keyword evidence="8" id="KW-1185">Reference proteome</keyword>
<comment type="caution">
    <text evidence="7">The sequence shown here is derived from an EMBL/GenBank/DDBJ whole genome shotgun (WGS) entry which is preliminary data.</text>
</comment>
<dbReference type="Proteomes" id="UP000305760">
    <property type="component" value="Unassembled WGS sequence"/>
</dbReference>
<keyword evidence="3" id="KW-0805">Transcription regulation</keyword>
<evidence type="ECO:0000256" key="1">
    <source>
        <dbReference type="ARBA" id="ARBA00005384"/>
    </source>
</evidence>
<dbReference type="SUPFAM" id="SSF53383">
    <property type="entry name" value="PLP-dependent transferases"/>
    <property type="match status" value="1"/>
</dbReference>
<keyword evidence="5" id="KW-0804">Transcription</keyword>
<dbReference type="InterPro" id="IPR036388">
    <property type="entry name" value="WH-like_DNA-bd_sf"/>
</dbReference>
<evidence type="ECO:0000313" key="8">
    <source>
        <dbReference type="Proteomes" id="UP000305760"/>
    </source>
</evidence>
<gene>
    <name evidence="7" type="ORF">E1B00_02360</name>
</gene>
<dbReference type="SMART" id="SM00345">
    <property type="entry name" value="HTH_GNTR"/>
    <property type="match status" value="1"/>
</dbReference>
<organism evidence="7 8">
    <name type="scientific">Arenimonas terrae</name>
    <dbReference type="NCBI Taxonomy" id="2546226"/>
    <lineage>
        <taxon>Bacteria</taxon>
        <taxon>Pseudomonadati</taxon>
        <taxon>Pseudomonadota</taxon>
        <taxon>Gammaproteobacteria</taxon>
        <taxon>Lysobacterales</taxon>
        <taxon>Lysobacteraceae</taxon>
        <taxon>Arenimonas</taxon>
    </lineage>
</organism>
<dbReference type="InterPro" id="IPR036390">
    <property type="entry name" value="WH_DNA-bd_sf"/>
</dbReference>